<dbReference type="AlphaFoldDB" id="A0A7G9S918"/>
<evidence type="ECO:0000313" key="1">
    <source>
        <dbReference type="EMBL" id="QNN64343.1"/>
    </source>
</evidence>
<gene>
    <name evidence="1" type="ORF">H9L12_08355</name>
</gene>
<dbReference type="Gene3D" id="3.30.420.240">
    <property type="match status" value="1"/>
</dbReference>
<proteinExistence type="predicted"/>
<dbReference type="RefSeq" id="WP_187541343.1">
    <property type="nucleotide sequence ID" value="NZ_CP060717.1"/>
</dbReference>
<dbReference type="EMBL" id="CP060717">
    <property type="protein sequence ID" value="QNN64343.1"/>
    <property type="molecule type" value="Genomic_DNA"/>
</dbReference>
<dbReference type="InterPro" id="IPR027417">
    <property type="entry name" value="P-loop_NTPase"/>
</dbReference>
<name>A0A7G9S918_9SPHN</name>
<evidence type="ECO:0000313" key="2">
    <source>
        <dbReference type="Proteomes" id="UP000515955"/>
    </source>
</evidence>
<organism evidence="1 2">
    <name type="scientific">Sphingomonas rhizophila</name>
    <dbReference type="NCBI Taxonomy" id="2071607"/>
    <lineage>
        <taxon>Bacteria</taxon>
        <taxon>Pseudomonadati</taxon>
        <taxon>Pseudomonadota</taxon>
        <taxon>Alphaproteobacteria</taxon>
        <taxon>Sphingomonadales</taxon>
        <taxon>Sphingomonadaceae</taxon>
        <taxon>Sphingomonas</taxon>
    </lineage>
</organism>
<dbReference type="Gene3D" id="3.40.50.300">
    <property type="entry name" value="P-loop containing nucleotide triphosphate hydrolases"/>
    <property type="match status" value="1"/>
</dbReference>
<protein>
    <submittedName>
        <fullName evidence="1">Terminase</fullName>
    </submittedName>
</protein>
<keyword evidence="2" id="KW-1185">Reference proteome</keyword>
<sequence length="516" mass="58132">MTAGGAQRRLAEDIAGFAANPYRYALYAFPWGEGALQGIEGPRRWQIEVMREIGDHLSNPETRFTPLRIAVASGHGPGKSAAIGMLCKWALDTCPDTRIVITANTDGQLQTKTSPELAKWHNLSITKSWFRQSVTSITSTQKGHERSWRADLIPWSIHSPEAFAGLHNQGRRIVIFYDEASNIHDRIWEVTEGALTDEQTEIIWIAFGNPSRNTGRFREAFSKHRHLWKTRHIDSRTVEGTNKQHLQELVDTYGEDSDFVKVRVRGLFPSASSMQFIASETVSAAMERPSRDSAILPNDPIIFGVDHARFGDDSSVLAIRQGRDARSRRWKVWNGANSMEIAGDIAAEAARYSPDAIMVDAGGPNAGGVIDRLRQLLGESVPIFEINFGAKGREANWDGVNRVRVANKRAEMYTNLRAWLERGCLPNITRLSDDLTALEYGYNADNAIQLERKEHLRARGLPSSDYSDALALTFAEHVEARALPTYLMPAQEREYDRYAELDQYNRYSGEDRYDRH</sequence>
<dbReference type="KEGG" id="srhi:H9L12_08355"/>
<dbReference type="Proteomes" id="UP000515955">
    <property type="component" value="Chromosome"/>
</dbReference>
<reference evidence="1 2" key="1">
    <citation type="submission" date="2020-08" db="EMBL/GenBank/DDBJ databases">
        <title>Genome sequence of Sphingomonas rhizophila KACC 19189T.</title>
        <authorList>
            <person name="Hyun D.-W."/>
            <person name="Bae J.-W."/>
        </authorList>
    </citation>
    <scope>NUCLEOTIDE SEQUENCE [LARGE SCALE GENOMIC DNA]</scope>
    <source>
        <strain evidence="1 2">KACC 19189</strain>
    </source>
</reference>
<accession>A0A7G9S918</accession>